<dbReference type="InterPro" id="IPR002508">
    <property type="entry name" value="MurNAc-LAA_cat"/>
</dbReference>
<reference evidence="5" key="1">
    <citation type="submission" date="2016-04" db="EMBL/GenBank/DDBJ databases">
        <authorList>
            <person name="Lyu Z."/>
            <person name="Lyu W."/>
        </authorList>
    </citation>
    <scope>NUCLEOTIDE SEQUENCE [LARGE SCALE GENOMIC DNA]</scope>
    <source>
        <strain evidence="5">C44</strain>
    </source>
</reference>
<dbReference type="GO" id="GO:0030288">
    <property type="term" value="C:outer membrane-bounded periplasmic space"/>
    <property type="evidence" value="ECO:0007669"/>
    <property type="project" value="TreeGrafter"/>
</dbReference>
<protein>
    <submittedName>
        <fullName evidence="4">N-acetylmuramoyl-L-alanine amidase CwlD</fullName>
    </submittedName>
</protein>
<keyword evidence="2" id="KW-0472">Membrane</keyword>
<dbReference type="Gene3D" id="3.40.630.40">
    <property type="entry name" value="Zn-dependent exopeptidases"/>
    <property type="match status" value="1"/>
</dbReference>
<feature type="transmembrane region" description="Helical" evidence="2">
    <location>
        <begin position="7"/>
        <end position="25"/>
    </location>
</feature>
<dbReference type="PANTHER" id="PTHR30404:SF0">
    <property type="entry name" value="N-ACETYLMURAMOYL-L-ALANINE AMIDASE AMIC"/>
    <property type="match status" value="1"/>
</dbReference>
<dbReference type="SUPFAM" id="SSF53187">
    <property type="entry name" value="Zn-dependent exopeptidases"/>
    <property type="match status" value="1"/>
</dbReference>
<organism evidence="4 5">
    <name type="scientific">Metabacillus litoralis</name>
    <dbReference type="NCBI Taxonomy" id="152268"/>
    <lineage>
        <taxon>Bacteria</taxon>
        <taxon>Bacillati</taxon>
        <taxon>Bacillota</taxon>
        <taxon>Bacilli</taxon>
        <taxon>Bacillales</taxon>
        <taxon>Bacillaceae</taxon>
        <taxon>Metabacillus</taxon>
    </lineage>
</organism>
<evidence type="ECO:0000259" key="3">
    <source>
        <dbReference type="SMART" id="SM00646"/>
    </source>
</evidence>
<evidence type="ECO:0000256" key="1">
    <source>
        <dbReference type="ARBA" id="ARBA00022801"/>
    </source>
</evidence>
<evidence type="ECO:0000256" key="2">
    <source>
        <dbReference type="SAM" id="Phobius"/>
    </source>
</evidence>
<dbReference type="OrthoDB" id="9806267at2"/>
<dbReference type="Pfam" id="PF01520">
    <property type="entry name" value="Amidase_3"/>
    <property type="match status" value="1"/>
</dbReference>
<dbReference type="GO" id="GO:0008745">
    <property type="term" value="F:N-acetylmuramoyl-L-alanine amidase activity"/>
    <property type="evidence" value="ECO:0007669"/>
    <property type="project" value="InterPro"/>
</dbReference>
<dbReference type="STRING" id="152268.A6K24_20975"/>
<dbReference type="Proteomes" id="UP000078534">
    <property type="component" value="Unassembled WGS sequence"/>
</dbReference>
<keyword evidence="5" id="KW-1185">Reference proteome</keyword>
<gene>
    <name evidence="4" type="ORF">A6K24_20975</name>
</gene>
<dbReference type="RefSeq" id="WP_066330379.1">
    <property type="nucleotide sequence ID" value="NZ_LWSG01000011.1"/>
</dbReference>
<name>A0A179SZ69_9BACI</name>
<feature type="domain" description="MurNAc-LAA" evidence="3">
    <location>
        <begin position="115"/>
        <end position="226"/>
    </location>
</feature>
<keyword evidence="1" id="KW-0378">Hydrolase</keyword>
<proteinExistence type="predicted"/>
<dbReference type="EMBL" id="LWSG01000011">
    <property type="protein sequence ID" value="OAS86935.1"/>
    <property type="molecule type" value="Genomic_DNA"/>
</dbReference>
<evidence type="ECO:0000313" key="4">
    <source>
        <dbReference type="EMBL" id="OAS86935.1"/>
    </source>
</evidence>
<dbReference type="InterPro" id="IPR014234">
    <property type="entry name" value="Spore_CwlD"/>
</dbReference>
<dbReference type="SMART" id="SM00646">
    <property type="entry name" value="Ami_3"/>
    <property type="match status" value="1"/>
</dbReference>
<keyword evidence="2" id="KW-0812">Transmembrane</keyword>
<dbReference type="GO" id="GO:0009253">
    <property type="term" value="P:peptidoglycan catabolic process"/>
    <property type="evidence" value="ECO:0007669"/>
    <property type="project" value="InterPro"/>
</dbReference>
<dbReference type="InterPro" id="IPR050695">
    <property type="entry name" value="N-acetylmuramoyl_amidase_3"/>
</dbReference>
<sequence length="237" mass="26835">MNKKIKWLGFIAGFVLLLILFQWQFTNNKSWESWNLPLTGKVIYLDPGHGGPDGGAVGNSSLEKDISLSISLKIRDYLQEQGALVLLTREEDVDLANEDTSGYSRRKAEDLKNRVKIINESDADLFLSIHLNAIPSSRWSGAQTFFHGKFIENENVAKYIQDELRRNLENTERKAKPIDGIYLLKNTEKPGALVEVGFLSNPQEDKLLATDEYQEKVAASIYNGILRYFSNENNPPD</sequence>
<dbReference type="PANTHER" id="PTHR30404">
    <property type="entry name" value="N-ACETYLMURAMOYL-L-ALANINE AMIDASE"/>
    <property type="match status" value="1"/>
</dbReference>
<dbReference type="NCBIfam" id="TIGR02883">
    <property type="entry name" value="spore_cwlD"/>
    <property type="match status" value="1"/>
</dbReference>
<evidence type="ECO:0000313" key="5">
    <source>
        <dbReference type="Proteomes" id="UP000078534"/>
    </source>
</evidence>
<dbReference type="AlphaFoldDB" id="A0A179SZ69"/>
<comment type="caution">
    <text evidence="4">The sequence shown here is derived from an EMBL/GenBank/DDBJ whole genome shotgun (WGS) entry which is preliminary data.</text>
</comment>
<keyword evidence="2" id="KW-1133">Transmembrane helix</keyword>
<dbReference type="CDD" id="cd02696">
    <property type="entry name" value="MurNAc-LAA"/>
    <property type="match status" value="1"/>
</dbReference>
<accession>A0A179SZ69</accession>